<sequence>MAPGGGSADSPGCPATAEIAATRLDRKPVTIRQWARRYGVRVLGRAGRSVVYDFDDLATIEGCIWRRDDVPETPEERDQLRARLAAA</sequence>
<reference evidence="1 2" key="1">
    <citation type="submission" date="2021-01" db="EMBL/GenBank/DDBJ databases">
        <title>Whole genome shotgun sequence of Planotetraspora phitsanulokensis NBRC 104273.</title>
        <authorList>
            <person name="Komaki H."/>
            <person name="Tamura T."/>
        </authorList>
    </citation>
    <scope>NUCLEOTIDE SEQUENCE [LARGE SCALE GENOMIC DNA]</scope>
    <source>
        <strain evidence="1 2">NBRC 104273</strain>
    </source>
</reference>
<comment type="caution">
    <text evidence="1">The sequence shown here is derived from an EMBL/GenBank/DDBJ whole genome shotgun (WGS) entry which is preliminary data.</text>
</comment>
<name>A0A8J3XNL5_9ACTN</name>
<proteinExistence type="predicted"/>
<evidence type="ECO:0000313" key="1">
    <source>
        <dbReference type="EMBL" id="GII42963.1"/>
    </source>
</evidence>
<evidence type="ECO:0000313" key="2">
    <source>
        <dbReference type="Proteomes" id="UP000622547"/>
    </source>
</evidence>
<organism evidence="1 2">
    <name type="scientific">Planotetraspora phitsanulokensis</name>
    <dbReference type="NCBI Taxonomy" id="575192"/>
    <lineage>
        <taxon>Bacteria</taxon>
        <taxon>Bacillati</taxon>
        <taxon>Actinomycetota</taxon>
        <taxon>Actinomycetes</taxon>
        <taxon>Streptosporangiales</taxon>
        <taxon>Streptosporangiaceae</taxon>
        <taxon>Planotetraspora</taxon>
    </lineage>
</organism>
<dbReference type="Proteomes" id="UP000622547">
    <property type="component" value="Unassembled WGS sequence"/>
</dbReference>
<gene>
    <name evidence="1" type="ORF">Pph01_79660</name>
</gene>
<dbReference type="AlphaFoldDB" id="A0A8J3XNL5"/>
<accession>A0A8J3XNL5</accession>
<dbReference type="EMBL" id="BOOP01000048">
    <property type="protein sequence ID" value="GII42963.1"/>
    <property type="molecule type" value="Genomic_DNA"/>
</dbReference>
<protein>
    <submittedName>
        <fullName evidence="1">Uncharacterized protein</fullName>
    </submittedName>
</protein>
<keyword evidence="2" id="KW-1185">Reference proteome</keyword>